<keyword evidence="2" id="KW-1185">Reference proteome</keyword>
<dbReference type="InterPro" id="IPR007337">
    <property type="entry name" value="RelB/DinJ"/>
</dbReference>
<protein>
    <submittedName>
        <fullName evidence="1">Type II toxin-antitoxin system RelB/DinJ family antitoxin</fullName>
    </submittedName>
</protein>
<dbReference type="Gene3D" id="1.10.1220.10">
    <property type="entry name" value="Met repressor-like"/>
    <property type="match status" value="1"/>
</dbReference>
<reference evidence="2" key="1">
    <citation type="journal article" date="2019" name="Int. J. Syst. Evol. Microbiol.">
        <title>The Global Catalogue of Microorganisms (GCM) 10K type strain sequencing project: providing services to taxonomists for standard genome sequencing and annotation.</title>
        <authorList>
            <consortium name="The Broad Institute Genomics Platform"/>
            <consortium name="The Broad Institute Genome Sequencing Center for Infectious Disease"/>
            <person name="Wu L."/>
            <person name="Ma J."/>
        </authorList>
    </citation>
    <scope>NUCLEOTIDE SEQUENCE [LARGE SCALE GENOMIC DNA]</scope>
    <source>
        <strain evidence="2">CCM 8911</strain>
    </source>
</reference>
<sequence>MKITDILLAICATIGVQKSEVIAMAIKDRIQVRIDHETKKKAEDNLKAQGLTLSEYTRIMVANAAQGNIKLRFETPNAQLESSIKEAADFLAGKEDLKGYTNAESLNKELLK</sequence>
<organism evidence="1 2">
    <name type="scientific">Lacticaseibacillus jixianensis</name>
    <dbReference type="NCBI Taxonomy" id="2486012"/>
    <lineage>
        <taxon>Bacteria</taxon>
        <taxon>Bacillati</taxon>
        <taxon>Bacillota</taxon>
        <taxon>Bacilli</taxon>
        <taxon>Lactobacillales</taxon>
        <taxon>Lactobacillaceae</taxon>
        <taxon>Lacticaseibacillus</taxon>
    </lineage>
</organism>
<dbReference type="InterPro" id="IPR013321">
    <property type="entry name" value="Arc_rbn_hlx_hlx"/>
</dbReference>
<evidence type="ECO:0000313" key="2">
    <source>
        <dbReference type="Proteomes" id="UP001597249"/>
    </source>
</evidence>
<comment type="caution">
    <text evidence="1">The sequence shown here is derived from an EMBL/GenBank/DDBJ whole genome shotgun (WGS) entry which is preliminary data.</text>
</comment>
<dbReference type="Pfam" id="PF04221">
    <property type="entry name" value="RelB"/>
    <property type="match status" value="1"/>
</dbReference>
<proteinExistence type="predicted"/>
<name>A0ABW4B9A0_9LACO</name>
<accession>A0ABW4B9A0</accession>
<dbReference type="Proteomes" id="UP001597249">
    <property type="component" value="Unassembled WGS sequence"/>
</dbReference>
<gene>
    <name evidence="1" type="ORF">ACFQ3L_06890</name>
</gene>
<dbReference type="RefSeq" id="WP_125585519.1">
    <property type="nucleotide sequence ID" value="NZ_JBHTMO010000022.1"/>
</dbReference>
<dbReference type="EMBL" id="JBHTMO010000022">
    <property type="protein sequence ID" value="MFD1393296.1"/>
    <property type="molecule type" value="Genomic_DNA"/>
</dbReference>
<evidence type="ECO:0000313" key="1">
    <source>
        <dbReference type="EMBL" id="MFD1393296.1"/>
    </source>
</evidence>